<dbReference type="Gene3D" id="1.10.10.10">
    <property type="entry name" value="Winged helix-like DNA-binding domain superfamily/Winged helix DNA-binding domain"/>
    <property type="match status" value="1"/>
</dbReference>
<dbReference type="InterPro" id="IPR000792">
    <property type="entry name" value="Tscrpt_reg_LuxR_C"/>
</dbReference>
<dbReference type="GO" id="GO:0006355">
    <property type="term" value="P:regulation of DNA-templated transcription"/>
    <property type="evidence" value="ECO:0007669"/>
    <property type="project" value="InterPro"/>
</dbReference>
<dbReference type="SMART" id="SM00421">
    <property type="entry name" value="HTH_LUXR"/>
    <property type="match status" value="1"/>
</dbReference>
<dbReference type="Pfam" id="PF00072">
    <property type="entry name" value="Response_reg"/>
    <property type="match status" value="1"/>
</dbReference>
<dbReference type="InterPro" id="IPR036388">
    <property type="entry name" value="WH-like_DNA-bd_sf"/>
</dbReference>
<dbReference type="PROSITE" id="PS50110">
    <property type="entry name" value="RESPONSE_REGULATORY"/>
    <property type="match status" value="1"/>
</dbReference>
<dbReference type="OrthoDB" id="9814495at2"/>
<accession>A0A418YFF1</accession>
<gene>
    <name evidence="6" type="ORF">D1Z90_09145</name>
</gene>
<reference evidence="6 7" key="1">
    <citation type="submission" date="2018-09" db="EMBL/GenBank/DDBJ databases">
        <authorList>
            <person name="Wang F."/>
        </authorList>
    </citation>
    <scope>NUCLEOTIDE SEQUENCE [LARGE SCALE GENOMIC DNA]</scope>
    <source>
        <strain evidence="6 7">PLHSC7-2</strain>
    </source>
</reference>
<dbReference type="RefSeq" id="WP_119910452.1">
    <property type="nucleotide sequence ID" value="NZ_QZCH01000010.1"/>
</dbReference>
<evidence type="ECO:0000259" key="5">
    <source>
        <dbReference type="PROSITE" id="PS50110"/>
    </source>
</evidence>
<dbReference type="PRINTS" id="PR00038">
    <property type="entry name" value="HTHLUXR"/>
</dbReference>
<feature type="modified residue" description="4-aspartylphosphate" evidence="3">
    <location>
        <position position="51"/>
    </location>
</feature>
<evidence type="ECO:0000259" key="4">
    <source>
        <dbReference type="PROSITE" id="PS50043"/>
    </source>
</evidence>
<keyword evidence="1 3" id="KW-0597">Phosphoprotein</keyword>
<dbReference type="PANTHER" id="PTHR45566">
    <property type="entry name" value="HTH-TYPE TRANSCRIPTIONAL REGULATOR YHJB-RELATED"/>
    <property type="match status" value="1"/>
</dbReference>
<organism evidence="6 7">
    <name type="scientific">Motilimonas pumila</name>
    <dbReference type="NCBI Taxonomy" id="2303987"/>
    <lineage>
        <taxon>Bacteria</taxon>
        <taxon>Pseudomonadati</taxon>
        <taxon>Pseudomonadota</taxon>
        <taxon>Gammaproteobacteria</taxon>
        <taxon>Alteromonadales</taxon>
        <taxon>Alteromonadales genera incertae sedis</taxon>
        <taxon>Motilimonas</taxon>
    </lineage>
</organism>
<dbReference type="Pfam" id="PF00196">
    <property type="entry name" value="GerE"/>
    <property type="match status" value="1"/>
</dbReference>
<comment type="caution">
    <text evidence="6">The sequence shown here is derived from an EMBL/GenBank/DDBJ whole genome shotgun (WGS) entry which is preliminary data.</text>
</comment>
<dbReference type="GO" id="GO:0003677">
    <property type="term" value="F:DNA binding"/>
    <property type="evidence" value="ECO:0007669"/>
    <property type="project" value="UniProtKB-KW"/>
</dbReference>
<dbReference type="InterPro" id="IPR011006">
    <property type="entry name" value="CheY-like_superfamily"/>
</dbReference>
<dbReference type="EMBL" id="QZCH01000010">
    <property type="protein sequence ID" value="RJG47869.1"/>
    <property type="molecule type" value="Genomic_DNA"/>
</dbReference>
<name>A0A418YFF1_9GAMM</name>
<dbReference type="InterPro" id="IPR051015">
    <property type="entry name" value="EvgA-like"/>
</dbReference>
<reference evidence="6 7" key="2">
    <citation type="submission" date="2019-01" db="EMBL/GenBank/DDBJ databases">
        <title>Motilimonas pumilus sp. nov., isolated from the gut of sea cucumber (Apostichopus japonicus).</title>
        <authorList>
            <person name="Wang F.-Q."/>
            <person name="Ren L.-H."/>
            <person name="Lin Y.-W."/>
            <person name="Sun G.-H."/>
            <person name="Du Z.-J."/>
            <person name="Zhao J.-X."/>
            <person name="Liu X.-J."/>
            <person name="Liu L.-J."/>
        </authorList>
    </citation>
    <scope>NUCLEOTIDE SEQUENCE [LARGE SCALE GENOMIC DNA]</scope>
    <source>
        <strain evidence="6 7">PLHSC7-2</strain>
    </source>
</reference>
<dbReference type="SUPFAM" id="SSF52172">
    <property type="entry name" value="CheY-like"/>
    <property type="match status" value="1"/>
</dbReference>
<dbReference type="AlphaFoldDB" id="A0A418YFF1"/>
<dbReference type="CDD" id="cd17535">
    <property type="entry name" value="REC_NarL-like"/>
    <property type="match status" value="1"/>
</dbReference>
<feature type="domain" description="Response regulatory" evidence="5">
    <location>
        <begin position="2"/>
        <end position="116"/>
    </location>
</feature>
<feature type="domain" description="HTH luxR-type" evidence="4">
    <location>
        <begin position="138"/>
        <end position="203"/>
    </location>
</feature>
<dbReference type="Proteomes" id="UP000283255">
    <property type="component" value="Unassembled WGS sequence"/>
</dbReference>
<dbReference type="InterPro" id="IPR058245">
    <property type="entry name" value="NreC/VraR/RcsB-like_REC"/>
</dbReference>
<dbReference type="SMART" id="SM00448">
    <property type="entry name" value="REC"/>
    <property type="match status" value="1"/>
</dbReference>
<keyword evidence="2 6" id="KW-0238">DNA-binding</keyword>
<dbReference type="InterPro" id="IPR016032">
    <property type="entry name" value="Sig_transdc_resp-reg_C-effctor"/>
</dbReference>
<keyword evidence="7" id="KW-1185">Reference proteome</keyword>
<dbReference type="Gene3D" id="3.40.50.2300">
    <property type="match status" value="1"/>
</dbReference>
<evidence type="ECO:0000256" key="2">
    <source>
        <dbReference type="ARBA" id="ARBA00023125"/>
    </source>
</evidence>
<proteinExistence type="predicted"/>
<dbReference type="SUPFAM" id="SSF46894">
    <property type="entry name" value="C-terminal effector domain of the bipartite response regulators"/>
    <property type="match status" value="1"/>
</dbReference>
<dbReference type="InterPro" id="IPR001789">
    <property type="entry name" value="Sig_transdc_resp-reg_receiver"/>
</dbReference>
<evidence type="ECO:0000256" key="3">
    <source>
        <dbReference type="PROSITE-ProRule" id="PRU00169"/>
    </source>
</evidence>
<dbReference type="PROSITE" id="PS50043">
    <property type="entry name" value="HTH_LUXR_2"/>
    <property type="match status" value="1"/>
</dbReference>
<protein>
    <submittedName>
        <fullName evidence="6">DNA-binding response regulator</fullName>
    </submittedName>
</protein>
<evidence type="ECO:0000313" key="6">
    <source>
        <dbReference type="EMBL" id="RJG47869.1"/>
    </source>
</evidence>
<dbReference type="GO" id="GO:0000160">
    <property type="term" value="P:phosphorelay signal transduction system"/>
    <property type="evidence" value="ECO:0007669"/>
    <property type="project" value="InterPro"/>
</dbReference>
<sequence>MNIVIIDDHHLFLHGMQLMLNQVGWQVNCYEKAEIALEAIPELAPDLILIDLSMPAMDGYSMIQALDSRDWLYPVAVVSASEDTQLISDVLEAGAMGFIPKSYQPDELVQAIEHIIDGQVHIPTAIKARIKALKQQQAQPHASLLSKRQLDVLKLLVKGYPNKRVSVILNISEDTVKFHIRGIFKALEVSNRTEAVTKASELGLILSLHQVSGQ</sequence>
<evidence type="ECO:0000256" key="1">
    <source>
        <dbReference type="ARBA" id="ARBA00022553"/>
    </source>
</evidence>
<dbReference type="PANTHER" id="PTHR45566:SF2">
    <property type="entry name" value="NARL SUBFAMILY"/>
    <property type="match status" value="1"/>
</dbReference>
<dbReference type="CDD" id="cd06170">
    <property type="entry name" value="LuxR_C_like"/>
    <property type="match status" value="1"/>
</dbReference>
<evidence type="ECO:0000313" key="7">
    <source>
        <dbReference type="Proteomes" id="UP000283255"/>
    </source>
</evidence>